<keyword evidence="1" id="KW-0472">Membrane</keyword>
<protein>
    <submittedName>
        <fullName evidence="2">Uncharacterized protein</fullName>
    </submittedName>
</protein>
<name>X6NH56_RETFI</name>
<comment type="caution">
    <text evidence="2">The sequence shown here is derived from an EMBL/GenBank/DDBJ whole genome shotgun (WGS) entry which is preliminary data.</text>
</comment>
<evidence type="ECO:0000313" key="2">
    <source>
        <dbReference type="EMBL" id="ETO24687.1"/>
    </source>
</evidence>
<dbReference type="AlphaFoldDB" id="X6NH56"/>
<evidence type="ECO:0000313" key="3">
    <source>
        <dbReference type="Proteomes" id="UP000023152"/>
    </source>
</evidence>
<dbReference type="EMBL" id="ASPP01009042">
    <property type="protein sequence ID" value="ETO24687.1"/>
    <property type="molecule type" value="Genomic_DNA"/>
</dbReference>
<keyword evidence="3" id="KW-1185">Reference proteome</keyword>
<accession>X6NH56</accession>
<gene>
    <name evidence="2" type="ORF">RFI_12472</name>
</gene>
<organism evidence="2 3">
    <name type="scientific">Reticulomyxa filosa</name>
    <dbReference type="NCBI Taxonomy" id="46433"/>
    <lineage>
        <taxon>Eukaryota</taxon>
        <taxon>Sar</taxon>
        <taxon>Rhizaria</taxon>
        <taxon>Retaria</taxon>
        <taxon>Foraminifera</taxon>
        <taxon>Monothalamids</taxon>
        <taxon>Reticulomyxidae</taxon>
        <taxon>Reticulomyxa</taxon>
    </lineage>
</organism>
<dbReference type="Proteomes" id="UP000023152">
    <property type="component" value="Unassembled WGS sequence"/>
</dbReference>
<keyword evidence="1" id="KW-1133">Transmembrane helix</keyword>
<feature type="transmembrane region" description="Helical" evidence="1">
    <location>
        <begin position="129"/>
        <end position="149"/>
    </location>
</feature>
<sequence>MNVMLQMRPKPEAIVQQGVVELEDLMQVYEVKDDSDNDETVMDESNLNQDSVLTKKEEPLAKHNDFFKKEIPWEISLTKSLLFLTVREALKQSMKQTENVEKEIHAASFQILEHVNKIRDTIDQLGTQNVVMIIVVVFFFFKKISYVYYYYFFLHISKGICYK</sequence>
<reference evidence="2 3" key="1">
    <citation type="journal article" date="2013" name="Curr. Biol.">
        <title>The Genome of the Foraminiferan Reticulomyxa filosa.</title>
        <authorList>
            <person name="Glockner G."/>
            <person name="Hulsmann N."/>
            <person name="Schleicher M."/>
            <person name="Noegel A.A."/>
            <person name="Eichinger L."/>
            <person name="Gallinger C."/>
            <person name="Pawlowski J."/>
            <person name="Sierra R."/>
            <person name="Euteneuer U."/>
            <person name="Pillet L."/>
            <person name="Moustafa A."/>
            <person name="Platzer M."/>
            <person name="Groth M."/>
            <person name="Szafranski K."/>
            <person name="Schliwa M."/>
        </authorList>
    </citation>
    <scope>NUCLEOTIDE SEQUENCE [LARGE SCALE GENOMIC DNA]</scope>
</reference>
<proteinExistence type="predicted"/>
<evidence type="ECO:0000256" key="1">
    <source>
        <dbReference type="SAM" id="Phobius"/>
    </source>
</evidence>
<feature type="non-terminal residue" evidence="2">
    <location>
        <position position="163"/>
    </location>
</feature>
<keyword evidence="1" id="KW-0812">Transmembrane</keyword>